<feature type="chain" id="PRO_5015312557" description="Capsule assembly Wzi family protein" evidence="1">
    <location>
        <begin position="22"/>
        <end position="447"/>
    </location>
</feature>
<dbReference type="InterPro" id="IPR038636">
    <property type="entry name" value="Wzi_sf"/>
</dbReference>
<protein>
    <recommendedName>
        <fullName evidence="4">Capsule assembly Wzi family protein</fullName>
    </recommendedName>
</protein>
<gene>
    <name evidence="2" type="ORF">C7S20_08430</name>
</gene>
<evidence type="ECO:0008006" key="4">
    <source>
        <dbReference type="Google" id="ProtNLM"/>
    </source>
</evidence>
<proteinExistence type="predicted"/>
<dbReference type="KEGG" id="grs:C7S20_08430"/>
<dbReference type="EMBL" id="CP028136">
    <property type="protein sequence ID" value="AVR45289.1"/>
    <property type="molecule type" value="Genomic_DNA"/>
</dbReference>
<keyword evidence="1" id="KW-0732">Signal</keyword>
<evidence type="ECO:0000313" key="3">
    <source>
        <dbReference type="Proteomes" id="UP000241507"/>
    </source>
</evidence>
<dbReference type="AlphaFoldDB" id="A0A2R3Z4U8"/>
<sequence>MRSYRFIISKLFILLIGSANGQVEVSGAIGTSAFVSSKPELTFWFYSNKEGIIDKNSDFLLYSSLGVDYYTYSGFSIEAKANLAYNNSQDEIIPHELYLRLYNEFYELNFGRIRRRNFFNGISATNQNIIWSNNALPLWGVSFNSLRTIYLTEKFGFEFEWSESFLDDPRWVKNSFVHHKVLSLVYGSIEDFQVKLGINHYAQWGGTSISEGEQPASFEDDYLRIVFALPGGRDSNETEQHIALGNHIGSYVLQVSKHYNDFDLNFTYNSIFEDRKGSRLGNFPDGRYGFHLSFAEERALVSDIHYDFLYTRNQSNHLNEAIASDYFNNDTFRSGWTYYNRILGAPFFDYSAKANRVVGNKFLTHHIGIAGSFSNYFVSYPYKLLISHVHKEGRYFNYYEPDRNELYLNYEMGLLQRPFNLSIQLGTEFSNVAEPIFGAGVRLEKRF</sequence>
<evidence type="ECO:0000256" key="1">
    <source>
        <dbReference type="SAM" id="SignalP"/>
    </source>
</evidence>
<feature type="signal peptide" evidence="1">
    <location>
        <begin position="1"/>
        <end position="21"/>
    </location>
</feature>
<reference evidence="3" key="1">
    <citation type="submission" date="2018-03" db="EMBL/GenBank/DDBJ databases">
        <title>Gramella fulva sp. nov., isolated from a dry surface of tidal flat.</title>
        <authorList>
            <person name="Hwang S.H."/>
            <person name="Hwang W.M."/>
            <person name="Kang K."/>
            <person name="Ahn T.-Y."/>
        </authorList>
    </citation>
    <scope>NUCLEOTIDE SEQUENCE [LARGE SCALE GENOMIC DNA]</scope>
    <source>
        <strain evidence="3">SH35</strain>
    </source>
</reference>
<dbReference type="Proteomes" id="UP000241507">
    <property type="component" value="Chromosome"/>
</dbReference>
<accession>A0A2R3Z4U8</accession>
<name>A0A2R3Z4U8_9FLAO</name>
<dbReference type="Gene3D" id="2.40.160.130">
    <property type="entry name" value="Capsule assembly protein Wzi"/>
    <property type="match status" value="1"/>
</dbReference>
<keyword evidence="3" id="KW-1185">Reference proteome</keyword>
<organism evidence="2 3">
    <name type="scientific">Christiangramia fulva</name>
    <dbReference type="NCBI Taxonomy" id="2126553"/>
    <lineage>
        <taxon>Bacteria</taxon>
        <taxon>Pseudomonadati</taxon>
        <taxon>Bacteroidota</taxon>
        <taxon>Flavobacteriia</taxon>
        <taxon>Flavobacteriales</taxon>
        <taxon>Flavobacteriaceae</taxon>
        <taxon>Christiangramia</taxon>
    </lineage>
</organism>
<evidence type="ECO:0000313" key="2">
    <source>
        <dbReference type="EMBL" id="AVR45289.1"/>
    </source>
</evidence>